<evidence type="ECO:0000256" key="6">
    <source>
        <dbReference type="ARBA" id="ARBA00023015"/>
    </source>
</evidence>
<dbReference type="AlphaFoldDB" id="A0AA36LZ38"/>
<dbReference type="GO" id="GO:0009755">
    <property type="term" value="P:hormone-mediated signaling pathway"/>
    <property type="evidence" value="ECO:0007669"/>
    <property type="project" value="TreeGrafter"/>
</dbReference>
<feature type="region of interest" description="Disordered" evidence="11">
    <location>
        <begin position="1"/>
        <end position="41"/>
    </location>
</feature>
<evidence type="ECO:0000256" key="7">
    <source>
        <dbReference type="ARBA" id="ARBA00023125"/>
    </source>
</evidence>
<dbReference type="GO" id="GO:0008270">
    <property type="term" value="F:zinc ion binding"/>
    <property type="evidence" value="ECO:0007669"/>
    <property type="project" value="UniProtKB-KW"/>
</dbReference>
<dbReference type="PROSITE" id="PS51030">
    <property type="entry name" value="NUCLEAR_REC_DBD_2"/>
    <property type="match status" value="1"/>
</dbReference>
<dbReference type="GO" id="GO:0000978">
    <property type="term" value="F:RNA polymerase II cis-regulatory region sequence-specific DNA binding"/>
    <property type="evidence" value="ECO:0007669"/>
    <property type="project" value="TreeGrafter"/>
</dbReference>
<dbReference type="Gene3D" id="1.10.565.10">
    <property type="entry name" value="Retinoid X Receptor"/>
    <property type="match status" value="1"/>
</dbReference>
<organism evidence="13 14">
    <name type="scientific">Cylicocyclus nassatus</name>
    <name type="common">Nematode worm</name>
    <dbReference type="NCBI Taxonomy" id="53992"/>
    <lineage>
        <taxon>Eukaryota</taxon>
        <taxon>Metazoa</taxon>
        <taxon>Ecdysozoa</taxon>
        <taxon>Nematoda</taxon>
        <taxon>Chromadorea</taxon>
        <taxon>Rhabditida</taxon>
        <taxon>Rhabditina</taxon>
        <taxon>Rhabditomorpha</taxon>
        <taxon>Strongyloidea</taxon>
        <taxon>Strongylidae</taxon>
        <taxon>Cylicocyclus</taxon>
    </lineage>
</organism>
<keyword evidence="10" id="KW-0539">Nucleus</keyword>
<keyword evidence="4" id="KW-0863">Zinc-finger</keyword>
<dbReference type="PANTHER" id="PTHR24082">
    <property type="entry name" value="NUCLEAR HORMONE RECEPTOR"/>
    <property type="match status" value="1"/>
</dbReference>
<dbReference type="InterPro" id="IPR050234">
    <property type="entry name" value="Nuclear_hormone_rcpt_NR1"/>
</dbReference>
<dbReference type="SUPFAM" id="SSF48508">
    <property type="entry name" value="Nuclear receptor ligand-binding domain"/>
    <property type="match status" value="1"/>
</dbReference>
<evidence type="ECO:0000256" key="2">
    <source>
        <dbReference type="ARBA" id="ARBA00005993"/>
    </source>
</evidence>
<dbReference type="PROSITE" id="PS00031">
    <property type="entry name" value="NUCLEAR_REC_DBD_1"/>
    <property type="match status" value="1"/>
</dbReference>
<evidence type="ECO:0000256" key="1">
    <source>
        <dbReference type="ARBA" id="ARBA00004496"/>
    </source>
</evidence>
<keyword evidence="5" id="KW-0862">Zinc</keyword>
<reference evidence="13" key="1">
    <citation type="submission" date="2023-07" db="EMBL/GenBank/DDBJ databases">
        <authorList>
            <consortium name="CYATHOMIX"/>
        </authorList>
    </citation>
    <scope>NUCLEOTIDE SEQUENCE</scope>
    <source>
        <strain evidence="13">N/A</strain>
    </source>
</reference>
<dbReference type="GO" id="GO:0000122">
    <property type="term" value="P:negative regulation of transcription by RNA polymerase II"/>
    <property type="evidence" value="ECO:0007669"/>
    <property type="project" value="TreeGrafter"/>
</dbReference>
<dbReference type="PANTHER" id="PTHR24082:SF334">
    <property type="entry name" value="NUCLEAR HORMONE RECEPTOR FAMILY MEMBER NHR-85"/>
    <property type="match status" value="1"/>
</dbReference>
<evidence type="ECO:0000256" key="4">
    <source>
        <dbReference type="ARBA" id="ARBA00022771"/>
    </source>
</evidence>
<name>A0AA36LZ38_CYLNA</name>
<dbReference type="GO" id="GO:0045944">
    <property type="term" value="P:positive regulation of transcription by RNA polymerase II"/>
    <property type="evidence" value="ECO:0007669"/>
    <property type="project" value="TreeGrafter"/>
</dbReference>
<dbReference type="SUPFAM" id="SSF57716">
    <property type="entry name" value="Glucocorticoid receptor-like (DNA-binding domain)"/>
    <property type="match status" value="1"/>
</dbReference>
<accession>A0AA36LZ38</accession>
<dbReference type="GO" id="GO:0004879">
    <property type="term" value="F:nuclear receptor activity"/>
    <property type="evidence" value="ECO:0007669"/>
    <property type="project" value="TreeGrafter"/>
</dbReference>
<dbReference type="InterPro" id="IPR001723">
    <property type="entry name" value="Nuclear_hrmn_rcpt"/>
</dbReference>
<dbReference type="InterPro" id="IPR001628">
    <property type="entry name" value="Znf_hrmn_rcpt"/>
</dbReference>
<dbReference type="Proteomes" id="UP001176961">
    <property type="component" value="Unassembled WGS sequence"/>
</dbReference>
<feature type="compositionally biased region" description="Low complexity" evidence="11">
    <location>
        <begin position="22"/>
        <end position="41"/>
    </location>
</feature>
<comment type="caution">
    <text evidence="13">The sequence shown here is derived from an EMBL/GenBank/DDBJ whole genome shotgun (WGS) entry which is preliminary data.</text>
</comment>
<evidence type="ECO:0000256" key="10">
    <source>
        <dbReference type="ARBA" id="ARBA00023242"/>
    </source>
</evidence>
<dbReference type="GO" id="GO:0005737">
    <property type="term" value="C:cytoplasm"/>
    <property type="evidence" value="ECO:0007669"/>
    <property type="project" value="UniProtKB-SubCell"/>
</dbReference>
<dbReference type="Gene3D" id="3.30.50.10">
    <property type="entry name" value="Erythroid Transcription Factor GATA-1, subunit A"/>
    <property type="match status" value="1"/>
</dbReference>
<keyword evidence="6" id="KW-0805">Transcription regulation</keyword>
<evidence type="ECO:0000256" key="11">
    <source>
        <dbReference type="SAM" id="MobiDB-lite"/>
    </source>
</evidence>
<comment type="subcellular location">
    <subcellularLocation>
        <location evidence="1">Cytoplasm</location>
    </subcellularLocation>
</comment>
<evidence type="ECO:0000259" key="12">
    <source>
        <dbReference type="PROSITE" id="PS51030"/>
    </source>
</evidence>
<keyword evidence="7" id="KW-0238">DNA-binding</keyword>
<dbReference type="InterPro" id="IPR035500">
    <property type="entry name" value="NHR-like_dom_sf"/>
</dbReference>
<feature type="domain" description="Nuclear receptor" evidence="12">
    <location>
        <begin position="134"/>
        <end position="210"/>
    </location>
</feature>
<evidence type="ECO:0000256" key="9">
    <source>
        <dbReference type="ARBA" id="ARBA00023170"/>
    </source>
</evidence>
<dbReference type="CDD" id="cd07166">
    <property type="entry name" value="NR_DBD_REV_ERB"/>
    <property type="match status" value="1"/>
</dbReference>
<proteinExistence type="inferred from homology"/>
<evidence type="ECO:0000256" key="8">
    <source>
        <dbReference type="ARBA" id="ARBA00023163"/>
    </source>
</evidence>
<keyword evidence="9" id="KW-0675">Receptor</keyword>
<protein>
    <recommendedName>
        <fullName evidence="12">Nuclear receptor domain-containing protein</fullName>
    </recommendedName>
</protein>
<dbReference type="FunFam" id="3.30.50.10:FF:000013">
    <property type="entry name" value="Nuclear receptor subfamily 1 group D member 2"/>
    <property type="match status" value="1"/>
</dbReference>
<evidence type="ECO:0000256" key="5">
    <source>
        <dbReference type="ARBA" id="ARBA00022833"/>
    </source>
</evidence>
<gene>
    <name evidence="13" type="ORF">CYNAS_LOCUS6242</name>
</gene>
<feature type="region of interest" description="Disordered" evidence="11">
    <location>
        <begin position="469"/>
        <end position="494"/>
    </location>
</feature>
<dbReference type="GO" id="GO:0030154">
    <property type="term" value="P:cell differentiation"/>
    <property type="evidence" value="ECO:0007669"/>
    <property type="project" value="TreeGrafter"/>
</dbReference>
<keyword evidence="14" id="KW-1185">Reference proteome</keyword>
<dbReference type="PRINTS" id="PR00398">
    <property type="entry name" value="STRDHORMONER"/>
</dbReference>
<dbReference type="SMART" id="SM00399">
    <property type="entry name" value="ZnF_C4"/>
    <property type="match status" value="1"/>
</dbReference>
<keyword evidence="8" id="KW-0804">Transcription</keyword>
<dbReference type="Pfam" id="PF00105">
    <property type="entry name" value="zf-C4"/>
    <property type="match status" value="1"/>
</dbReference>
<evidence type="ECO:0000313" key="13">
    <source>
        <dbReference type="EMBL" id="CAJ0594259.1"/>
    </source>
</evidence>
<keyword evidence="3" id="KW-0479">Metal-binding</keyword>
<dbReference type="InterPro" id="IPR013088">
    <property type="entry name" value="Znf_NHR/GATA"/>
</dbReference>
<dbReference type="EMBL" id="CATQJL010000112">
    <property type="protein sequence ID" value="CAJ0594259.1"/>
    <property type="molecule type" value="Genomic_DNA"/>
</dbReference>
<evidence type="ECO:0000256" key="3">
    <source>
        <dbReference type="ARBA" id="ARBA00022723"/>
    </source>
</evidence>
<dbReference type="PRINTS" id="PR00047">
    <property type="entry name" value="STROIDFINGER"/>
</dbReference>
<evidence type="ECO:0000313" key="14">
    <source>
        <dbReference type="Proteomes" id="UP001176961"/>
    </source>
</evidence>
<comment type="similarity">
    <text evidence="2">Belongs to the nuclear hormone receptor family.</text>
</comment>
<sequence length="521" mass="56344">MMVSRPVAQLPGSQLPVAQQHPSQSSSSSSTTTSASETTAPPATSLLVATTSTQAQLSSPQQLASPIQVATNSAFRPIVPHTLSPNDANAIGGDSFFLSAIHSFVLSSPSDDSASDSNHSSSDRGCNEEFSATTLLCQVCSDKASGFHYGVFACEGCKGFFRRSIQQKIQYRPCTRSQECLIVRNNRNRCQYCRLKKCIMVGMSRDAVRFGRVPKREKAKMVEEMQRTSAQSQLDALAVQFENEADAIERIAAAFTLLCGTVETCVVPLPNGRCPLQFHSYLTAIKAVVDFANTIPGFLCLAQADRIQLLKSCVFDVLLLASASRGPGAETALPASPLLTHSLTHFSHRLRTLPVGCASLLTALAVCQQDVLLPLPSLSTRLVERLWWLMARVGGPATLAVAPSLLADVRTLRMWHNDRLRTPPPVPTCVPIPAPVAVDVSSPARSFRERHASIASLLEKPPVCLLSPRSVSSEPSVKTEIKQEENEEPLNLCTREDSKDIKVWSSAPPACSPRSVSVARR</sequence>